<proteinExistence type="predicted"/>
<name>A0A421BB44_9PSEU</name>
<organism evidence="3 4">
    <name type="scientific">Actinokineospora cianjurensis</name>
    <dbReference type="NCBI Taxonomy" id="585224"/>
    <lineage>
        <taxon>Bacteria</taxon>
        <taxon>Bacillati</taxon>
        <taxon>Actinomycetota</taxon>
        <taxon>Actinomycetes</taxon>
        <taxon>Pseudonocardiales</taxon>
        <taxon>Pseudonocardiaceae</taxon>
        <taxon>Actinokineospora</taxon>
    </lineage>
</organism>
<reference evidence="3 4" key="1">
    <citation type="submission" date="2018-10" db="EMBL/GenBank/DDBJ databases">
        <title>Genomic Encyclopedia of Archaeal and Bacterial Type Strains, Phase II (KMG-II): from individual species to whole genera.</title>
        <authorList>
            <person name="Goeker M."/>
        </authorList>
    </citation>
    <scope>NUCLEOTIDE SEQUENCE [LARGE SCALE GENOMIC DNA]</scope>
    <source>
        <strain evidence="3 4">DSM 45657</strain>
    </source>
</reference>
<accession>A0A421BB44</accession>
<sequence length="287" mass="30318">MIRLSALALVGVLAAGCAAAPTDPVDIRSVPPITAPSATPSASTGSYAVDCGRNEDGHRNSDNLVASPGVRDGAHHLHDYVGNVATDAFSTDEVLTSAKTTCRDGDLSSYYWPVLRRGGHHGEVRTPDSVSITFVGSPVSEVVAMPRFLKTVTGDAKAGPSARGTWSCAGFTDRISLSYPSCPSGSRTLRVYEFPSCWDGKGLDSPDHKAHLRFPGADGWCPRSSFPVPKLRVEVGYDLPDGADFGIDSFPEVADRAPASDHAHFINVRTDAAMAELVTCVNTGKQC</sequence>
<dbReference type="InterPro" id="IPR018535">
    <property type="entry name" value="DUF1996"/>
</dbReference>
<dbReference type="OrthoDB" id="581239at2"/>
<dbReference type="RefSeq" id="WP_121390202.1">
    <property type="nucleotide sequence ID" value="NZ_RCDD01000001.1"/>
</dbReference>
<dbReference type="Proteomes" id="UP000282454">
    <property type="component" value="Unassembled WGS sequence"/>
</dbReference>
<dbReference type="PANTHER" id="PTHR43662:SF3">
    <property type="entry name" value="DOMAIN PROTEIN, PUTATIVE (AFU_ORTHOLOGUE AFUA_6G11970)-RELATED"/>
    <property type="match status" value="1"/>
</dbReference>
<evidence type="ECO:0000256" key="1">
    <source>
        <dbReference type="SAM" id="SignalP"/>
    </source>
</evidence>
<dbReference type="Pfam" id="PF09362">
    <property type="entry name" value="DUF1996"/>
    <property type="match status" value="1"/>
</dbReference>
<feature type="signal peptide" evidence="1">
    <location>
        <begin position="1"/>
        <end position="19"/>
    </location>
</feature>
<keyword evidence="4" id="KW-1185">Reference proteome</keyword>
<evidence type="ECO:0000313" key="3">
    <source>
        <dbReference type="EMBL" id="RLK61576.1"/>
    </source>
</evidence>
<dbReference type="AlphaFoldDB" id="A0A421BB44"/>
<dbReference type="PANTHER" id="PTHR43662">
    <property type="match status" value="1"/>
</dbReference>
<dbReference type="PROSITE" id="PS51257">
    <property type="entry name" value="PROKAR_LIPOPROTEIN"/>
    <property type="match status" value="1"/>
</dbReference>
<feature type="chain" id="PRO_5039170418" evidence="1">
    <location>
        <begin position="20"/>
        <end position="287"/>
    </location>
</feature>
<comment type="caution">
    <text evidence="3">The sequence shown here is derived from an EMBL/GenBank/DDBJ whole genome shotgun (WGS) entry which is preliminary data.</text>
</comment>
<gene>
    <name evidence="3" type="ORF">CLV68_2117</name>
</gene>
<keyword evidence="1" id="KW-0732">Signal</keyword>
<feature type="domain" description="DUF1996" evidence="2">
    <location>
        <begin position="67"/>
        <end position="241"/>
    </location>
</feature>
<evidence type="ECO:0000259" key="2">
    <source>
        <dbReference type="Pfam" id="PF09362"/>
    </source>
</evidence>
<dbReference type="EMBL" id="RCDD01000001">
    <property type="protein sequence ID" value="RLK61576.1"/>
    <property type="molecule type" value="Genomic_DNA"/>
</dbReference>
<protein>
    <submittedName>
        <fullName evidence="3">Uncharacterized protein DUF1996</fullName>
    </submittedName>
</protein>
<evidence type="ECO:0000313" key="4">
    <source>
        <dbReference type="Proteomes" id="UP000282454"/>
    </source>
</evidence>